<evidence type="ECO:0000256" key="16">
    <source>
        <dbReference type="ARBA" id="ARBA00023306"/>
    </source>
</evidence>
<gene>
    <name evidence="20 22" type="primary">murB</name>
    <name evidence="22" type="ORF">QEZ41_10085</name>
</gene>
<keyword evidence="13 20" id="KW-0133">Cell shape</keyword>
<evidence type="ECO:0000256" key="3">
    <source>
        <dbReference type="ARBA" id="ARBA00004496"/>
    </source>
</evidence>
<dbReference type="InterPro" id="IPR003170">
    <property type="entry name" value="MurB"/>
</dbReference>
<evidence type="ECO:0000256" key="13">
    <source>
        <dbReference type="ARBA" id="ARBA00022960"/>
    </source>
</evidence>
<accession>A0ABT7SSV0</accession>
<dbReference type="HAMAP" id="MF_00037">
    <property type="entry name" value="MurB"/>
    <property type="match status" value="1"/>
</dbReference>
<dbReference type="InterPro" id="IPR011601">
    <property type="entry name" value="MurB_C"/>
</dbReference>
<dbReference type="InterPro" id="IPR036635">
    <property type="entry name" value="MurB_C_sf"/>
</dbReference>
<protein>
    <recommendedName>
        <fullName evidence="7 20">UDP-N-acetylenolpyruvoylglucosamine reductase</fullName>
        <ecNumber evidence="6 20">1.3.1.98</ecNumber>
    </recommendedName>
    <alternativeName>
        <fullName evidence="18 20">UDP-N-acetylmuramate dehydrogenase</fullName>
    </alternativeName>
</protein>
<evidence type="ECO:0000313" key="23">
    <source>
        <dbReference type="Proteomes" id="UP001241056"/>
    </source>
</evidence>
<feature type="active site" description="Proton donor" evidence="20">
    <location>
        <position position="239"/>
    </location>
</feature>
<keyword evidence="16 20" id="KW-0131">Cell cycle</keyword>
<keyword evidence="23" id="KW-1185">Reference proteome</keyword>
<evidence type="ECO:0000256" key="2">
    <source>
        <dbReference type="ARBA" id="ARBA00003921"/>
    </source>
</evidence>
<evidence type="ECO:0000256" key="17">
    <source>
        <dbReference type="ARBA" id="ARBA00023316"/>
    </source>
</evidence>
<comment type="caution">
    <text evidence="22">The sequence shown here is derived from an EMBL/GenBank/DDBJ whole genome shotgun (WGS) entry which is preliminary data.</text>
</comment>
<comment type="cofactor">
    <cofactor evidence="1 20">
        <name>FAD</name>
        <dbReference type="ChEBI" id="CHEBI:57692"/>
    </cofactor>
</comment>
<dbReference type="InterPro" id="IPR006094">
    <property type="entry name" value="Oxid_FAD_bind_N"/>
</dbReference>
<proteinExistence type="inferred from homology"/>
<feature type="active site" evidence="20">
    <location>
        <position position="335"/>
    </location>
</feature>
<keyword evidence="17 20" id="KW-0961">Cell wall biogenesis/degradation</keyword>
<dbReference type="Proteomes" id="UP001241056">
    <property type="component" value="Unassembled WGS sequence"/>
</dbReference>
<evidence type="ECO:0000256" key="18">
    <source>
        <dbReference type="ARBA" id="ARBA00031026"/>
    </source>
</evidence>
<dbReference type="Gene3D" id="3.30.43.10">
    <property type="entry name" value="Uridine Diphospho-n-acetylenolpyruvylglucosamine Reductase, domain 2"/>
    <property type="match status" value="1"/>
</dbReference>
<evidence type="ECO:0000256" key="9">
    <source>
        <dbReference type="ARBA" id="ARBA00022618"/>
    </source>
</evidence>
<evidence type="ECO:0000256" key="11">
    <source>
        <dbReference type="ARBA" id="ARBA00022827"/>
    </source>
</evidence>
<dbReference type="Gene3D" id="3.30.465.10">
    <property type="match status" value="1"/>
</dbReference>
<dbReference type="InterPro" id="IPR036318">
    <property type="entry name" value="FAD-bd_PCMH-like_sf"/>
</dbReference>
<keyword evidence="11 20" id="KW-0274">FAD</keyword>
<dbReference type="Pfam" id="PF02873">
    <property type="entry name" value="MurB_C"/>
    <property type="match status" value="1"/>
</dbReference>
<keyword evidence="15 20" id="KW-0560">Oxidoreductase</keyword>
<evidence type="ECO:0000256" key="12">
    <source>
        <dbReference type="ARBA" id="ARBA00022857"/>
    </source>
</evidence>
<evidence type="ECO:0000313" key="22">
    <source>
        <dbReference type="EMBL" id="MDM7858614.1"/>
    </source>
</evidence>
<comment type="function">
    <text evidence="2 20">Cell wall formation.</text>
</comment>
<dbReference type="NCBIfam" id="NF000755">
    <property type="entry name" value="PRK00046.1"/>
    <property type="match status" value="1"/>
</dbReference>
<dbReference type="PANTHER" id="PTHR21071">
    <property type="entry name" value="UDP-N-ACETYLENOLPYRUVOYLGLUCOSAMINE REDUCTASE"/>
    <property type="match status" value="1"/>
</dbReference>
<dbReference type="EMBL" id="JAUCDY010000013">
    <property type="protein sequence ID" value="MDM7858614.1"/>
    <property type="molecule type" value="Genomic_DNA"/>
</dbReference>
<keyword evidence="12 20" id="KW-0521">NADP</keyword>
<dbReference type="InterPro" id="IPR016167">
    <property type="entry name" value="FAD-bd_PCMH_sub1"/>
</dbReference>
<name>A0ABT7SSV0_9GAMM</name>
<evidence type="ECO:0000256" key="1">
    <source>
        <dbReference type="ARBA" id="ARBA00001974"/>
    </source>
</evidence>
<comment type="similarity">
    <text evidence="5 20">Belongs to the MurB family.</text>
</comment>
<evidence type="ECO:0000259" key="21">
    <source>
        <dbReference type="PROSITE" id="PS51387"/>
    </source>
</evidence>
<keyword evidence="9 20" id="KW-0132">Cell division</keyword>
<dbReference type="NCBIfam" id="TIGR00179">
    <property type="entry name" value="murB"/>
    <property type="match status" value="1"/>
</dbReference>
<keyword evidence="14 20" id="KW-0573">Peptidoglycan synthesis</keyword>
<dbReference type="InterPro" id="IPR016169">
    <property type="entry name" value="FAD-bd_PCMH_sub2"/>
</dbReference>
<keyword evidence="8 20" id="KW-0963">Cytoplasm</keyword>
<dbReference type="GO" id="GO:0008762">
    <property type="term" value="F:UDP-N-acetylmuramate dehydrogenase activity"/>
    <property type="evidence" value="ECO:0007669"/>
    <property type="project" value="UniProtKB-EC"/>
</dbReference>
<dbReference type="PROSITE" id="PS51387">
    <property type="entry name" value="FAD_PCMH"/>
    <property type="match status" value="1"/>
</dbReference>
<feature type="domain" description="FAD-binding PCMH-type" evidence="21">
    <location>
        <begin position="18"/>
        <end position="189"/>
    </location>
</feature>
<dbReference type="SUPFAM" id="SSF56194">
    <property type="entry name" value="Uridine diphospho-N-Acetylenolpyruvylglucosamine reductase, MurB, C-terminal domain"/>
    <property type="match status" value="1"/>
</dbReference>
<dbReference type="SUPFAM" id="SSF56176">
    <property type="entry name" value="FAD-binding/transporter-associated domain-like"/>
    <property type="match status" value="1"/>
</dbReference>
<keyword evidence="10 20" id="KW-0285">Flavoprotein</keyword>
<dbReference type="Pfam" id="PF01565">
    <property type="entry name" value="FAD_binding_4"/>
    <property type="match status" value="1"/>
</dbReference>
<evidence type="ECO:0000256" key="4">
    <source>
        <dbReference type="ARBA" id="ARBA00004752"/>
    </source>
</evidence>
<comment type="catalytic activity">
    <reaction evidence="19 20">
        <text>UDP-N-acetyl-alpha-D-muramate + NADP(+) = UDP-N-acetyl-3-O-(1-carboxyvinyl)-alpha-D-glucosamine + NADPH + H(+)</text>
        <dbReference type="Rhea" id="RHEA:12248"/>
        <dbReference type="ChEBI" id="CHEBI:15378"/>
        <dbReference type="ChEBI" id="CHEBI:57783"/>
        <dbReference type="ChEBI" id="CHEBI:58349"/>
        <dbReference type="ChEBI" id="CHEBI:68483"/>
        <dbReference type="ChEBI" id="CHEBI:70757"/>
        <dbReference type="EC" id="1.3.1.98"/>
    </reaction>
</comment>
<evidence type="ECO:0000256" key="5">
    <source>
        <dbReference type="ARBA" id="ARBA00010485"/>
    </source>
</evidence>
<dbReference type="InterPro" id="IPR016166">
    <property type="entry name" value="FAD-bd_PCMH"/>
</dbReference>
<dbReference type="RefSeq" id="WP_289411380.1">
    <property type="nucleotide sequence ID" value="NZ_JAUCDY010000013.1"/>
</dbReference>
<dbReference type="Gene3D" id="3.90.78.10">
    <property type="entry name" value="UDP-N-acetylenolpyruvoylglucosamine reductase, C-terminal domain"/>
    <property type="match status" value="1"/>
</dbReference>
<sequence length="340" mass="37523">MSLHLQEHLSLRPYNTLAVDVRARYFVQVDSVEQLCEALRWAKAQQLEVLLLGGGSNLVLSNDFAGLVLQLNLRGIDWLENDSEQAVVRVQAGENWHEFVQWSLAQGLSGLENLSLIPGSVGAAPVQNIGAYGVETKDSVVQVQALERDSLTPVTLTAAECDFAYRDSVFKQQSNRWVITSVDFRLSRTPELKLGYGPIQSWLTEQGIDAPTAMDVSRAVMAIRQSKLPDPAQLANTGSFFKNPIVSAAQAQRLQHEFPQLVSYPMADGQVKLAAGWLIEQAGWKGFRQGDAGVHAQQALVLVNYGQATGRDILELASRIQADINQRFAVQLEIEPVVYR</sequence>
<evidence type="ECO:0000256" key="6">
    <source>
        <dbReference type="ARBA" id="ARBA00012518"/>
    </source>
</evidence>
<dbReference type="PANTHER" id="PTHR21071:SF4">
    <property type="entry name" value="UDP-N-ACETYLENOLPYRUVOYLGLUCOSAMINE REDUCTASE"/>
    <property type="match status" value="1"/>
</dbReference>
<evidence type="ECO:0000256" key="10">
    <source>
        <dbReference type="ARBA" id="ARBA00022630"/>
    </source>
</evidence>
<evidence type="ECO:0000256" key="20">
    <source>
        <dbReference type="HAMAP-Rule" id="MF_00037"/>
    </source>
</evidence>
<organism evidence="22 23">
    <name type="scientific">Thiopseudomonas acetoxidans</name>
    <dbReference type="NCBI Taxonomy" id="3041622"/>
    <lineage>
        <taxon>Bacteria</taxon>
        <taxon>Pseudomonadati</taxon>
        <taxon>Pseudomonadota</taxon>
        <taxon>Gammaproteobacteria</taxon>
        <taxon>Pseudomonadales</taxon>
        <taxon>Pseudomonadaceae</taxon>
        <taxon>Thiopseudomonas</taxon>
    </lineage>
</organism>
<evidence type="ECO:0000256" key="7">
    <source>
        <dbReference type="ARBA" id="ARBA00015188"/>
    </source>
</evidence>
<evidence type="ECO:0000256" key="15">
    <source>
        <dbReference type="ARBA" id="ARBA00023002"/>
    </source>
</evidence>
<reference evidence="22 23" key="1">
    <citation type="submission" date="2023-06" db="EMBL/GenBank/DDBJ databases">
        <title>Thiopseudomonas sp. CY1220 draft genome sequence.</title>
        <authorList>
            <person name="Zhao G."/>
            <person name="An M."/>
        </authorList>
    </citation>
    <scope>NUCLEOTIDE SEQUENCE [LARGE SCALE GENOMIC DNA]</scope>
    <source>
        <strain evidence="22 23">CY1220</strain>
    </source>
</reference>
<evidence type="ECO:0000256" key="8">
    <source>
        <dbReference type="ARBA" id="ARBA00022490"/>
    </source>
</evidence>
<evidence type="ECO:0000256" key="14">
    <source>
        <dbReference type="ARBA" id="ARBA00022984"/>
    </source>
</evidence>
<dbReference type="EC" id="1.3.1.98" evidence="6 20"/>
<comment type="subcellular location">
    <subcellularLocation>
        <location evidence="3 20">Cytoplasm</location>
    </subcellularLocation>
</comment>
<dbReference type="NCBIfam" id="NF010478">
    <property type="entry name" value="PRK13903.1"/>
    <property type="match status" value="1"/>
</dbReference>
<comment type="pathway">
    <text evidence="4 20">Cell wall biogenesis; peptidoglycan biosynthesis.</text>
</comment>
<evidence type="ECO:0000256" key="19">
    <source>
        <dbReference type="ARBA" id="ARBA00048914"/>
    </source>
</evidence>
<feature type="active site" evidence="20">
    <location>
        <position position="166"/>
    </location>
</feature>